<reference evidence="1 2" key="1">
    <citation type="submission" date="2020-09" db="EMBL/GenBank/DDBJ databases">
        <title>De no assembly of potato wild relative species, Solanum commersonii.</title>
        <authorList>
            <person name="Cho K."/>
        </authorList>
    </citation>
    <scope>NUCLEOTIDE SEQUENCE [LARGE SCALE GENOMIC DNA]</scope>
    <source>
        <strain evidence="1">LZ3.2</strain>
        <tissue evidence="1">Leaf</tissue>
    </source>
</reference>
<dbReference type="EMBL" id="JACXVP010000003">
    <property type="protein sequence ID" value="KAG5615077.1"/>
    <property type="molecule type" value="Genomic_DNA"/>
</dbReference>
<protein>
    <submittedName>
        <fullName evidence="1">Uncharacterized protein</fullName>
    </submittedName>
</protein>
<accession>A0A9J5ZS46</accession>
<feature type="non-terminal residue" evidence="1">
    <location>
        <position position="247"/>
    </location>
</feature>
<sequence>MKIESATYLPLFINVLERSYKNESGNIIQSFYPPQAPLVLPNNTCISFTAFHKFIDNEMAAISINEINRLISQNNYLGLYVKVIGEHICSLDKKLDNLTNLIIQIDDKLKSAKQISEQTSMSNQPDVPIQRPPEIQHFILRPLYDLKSLLHKKFSKFGVSAKSISLAEDFVDEMEATLDFKTQVEMEVNKLHGYPKKNNGNTYARKPSMQTYYYPRPTPQDVLIEERDWNQTNTSYSGSEIYEWNLD</sequence>
<dbReference type="Proteomes" id="UP000824120">
    <property type="component" value="Chromosome 3"/>
</dbReference>
<evidence type="ECO:0000313" key="2">
    <source>
        <dbReference type="Proteomes" id="UP000824120"/>
    </source>
</evidence>
<keyword evidence="2" id="KW-1185">Reference proteome</keyword>
<name>A0A9J5ZS46_SOLCO</name>
<proteinExistence type="predicted"/>
<dbReference type="AlphaFoldDB" id="A0A9J5ZS46"/>
<gene>
    <name evidence="1" type="ORF">H5410_014901</name>
</gene>
<evidence type="ECO:0000313" key="1">
    <source>
        <dbReference type="EMBL" id="KAG5615077.1"/>
    </source>
</evidence>
<organism evidence="1 2">
    <name type="scientific">Solanum commersonii</name>
    <name type="common">Commerson's wild potato</name>
    <name type="synonym">Commerson's nightshade</name>
    <dbReference type="NCBI Taxonomy" id="4109"/>
    <lineage>
        <taxon>Eukaryota</taxon>
        <taxon>Viridiplantae</taxon>
        <taxon>Streptophyta</taxon>
        <taxon>Embryophyta</taxon>
        <taxon>Tracheophyta</taxon>
        <taxon>Spermatophyta</taxon>
        <taxon>Magnoliopsida</taxon>
        <taxon>eudicotyledons</taxon>
        <taxon>Gunneridae</taxon>
        <taxon>Pentapetalae</taxon>
        <taxon>asterids</taxon>
        <taxon>lamiids</taxon>
        <taxon>Solanales</taxon>
        <taxon>Solanaceae</taxon>
        <taxon>Solanoideae</taxon>
        <taxon>Solaneae</taxon>
        <taxon>Solanum</taxon>
    </lineage>
</organism>
<comment type="caution">
    <text evidence="1">The sequence shown here is derived from an EMBL/GenBank/DDBJ whole genome shotgun (WGS) entry which is preliminary data.</text>
</comment>
<dbReference type="OrthoDB" id="1305132at2759"/>